<dbReference type="AlphaFoldDB" id="A0A183JB84"/>
<accession>A0A183JB84</accession>
<sequence length="90" mass="10255">MLHFLVSRSLDSLRCTMVYFMCFSRNNISLRLSVALTVSEVVIDGSDPFDSFSLLICAAPLINIDHTCSIPFRHYEIVPRPLLVSYSNER</sequence>
<evidence type="ECO:0000313" key="1">
    <source>
        <dbReference type="EMBL" id="VDP54355.1"/>
    </source>
</evidence>
<dbReference type="WBParaSite" id="SBAD_0001354801-mRNA-1">
    <property type="protein sequence ID" value="SBAD_0001354801-mRNA-1"/>
    <property type="gene ID" value="SBAD_0001354801"/>
</dbReference>
<reference evidence="3" key="1">
    <citation type="submission" date="2016-06" db="UniProtKB">
        <authorList>
            <consortium name="WormBaseParasite"/>
        </authorList>
    </citation>
    <scope>IDENTIFICATION</scope>
</reference>
<name>A0A183JB84_9BILA</name>
<keyword evidence="2" id="KW-1185">Reference proteome</keyword>
<evidence type="ECO:0000313" key="3">
    <source>
        <dbReference type="WBParaSite" id="SBAD_0001354801-mRNA-1"/>
    </source>
</evidence>
<dbReference type="Proteomes" id="UP000270296">
    <property type="component" value="Unassembled WGS sequence"/>
</dbReference>
<protein>
    <submittedName>
        <fullName evidence="3">Secreted protein</fullName>
    </submittedName>
</protein>
<gene>
    <name evidence="1" type="ORF">SBAD_LOCUS13132</name>
</gene>
<organism evidence="3">
    <name type="scientific">Soboliphyme baturini</name>
    <dbReference type="NCBI Taxonomy" id="241478"/>
    <lineage>
        <taxon>Eukaryota</taxon>
        <taxon>Metazoa</taxon>
        <taxon>Ecdysozoa</taxon>
        <taxon>Nematoda</taxon>
        <taxon>Enoplea</taxon>
        <taxon>Dorylaimia</taxon>
        <taxon>Dioctophymatida</taxon>
        <taxon>Dioctophymatoidea</taxon>
        <taxon>Soboliphymatidae</taxon>
        <taxon>Soboliphyme</taxon>
    </lineage>
</organism>
<dbReference type="EMBL" id="UZAM01020419">
    <property type="protein sequence ID" value="VDP54355.1"/>
    <property type="molecule type" value="Genomic_DNA"/>
</dbReference>
<evidence type="ECO:0000313" key="2">
    <source>
        <dbReference type="Proteomes" id="UP000270296"/>
    </source>
</evidence>
<reference evidence="1 2" key="2">
    <citation type="submission" date="2018-11" db="EMBL/GenBank/DDBJ databases">
        <authorList>
            <consortium name="Pathogen Informatics"/>
        </authorList>
    </citation>
    <scope>NUCLEOTIDE SEQUENCE [LARGE SCALE GENOMIC DNA]</scope>
</reference>
<proteinExistence type="predicted"/>